<feature type="compositionally biased region" description="Basic and acidic residues" evidence="2">
    <location>
        <begin position="16"/>
        <end position="27"/>
    </location>
</feature>
<feature type="coiled-coil region" evidence="1">
    <location>
        <begin position="57"/>
        <end position="84"/>
    </location>
</feature>
<keyword evidence="1" id="KW-0175">Coiled coil</keyword>
<evidence type="ECO:0000313" key="4">
    <source>
        <dbReference type="Proteomes" id="UP001341840"/>
    </source>
</evidence>
<evidence type="ECO:0000256" key="1">
    <source>
        <dbReference type="SAM" id="Coils"/>
    </source>
</evidence>
<accession>A0ABU6S055</accession>
<protein>
    <recommendedName>
        <fullName evidence="5">Coiled-coil domain-containing protein 153</fullName>
    </recommendedName>
</protein>
<evidence type="ECO:0008006" key="5">
    <source>
        <dbReference type="Google" id="ProtNLM"/>
    </source>
</evidence>
<proteinExistence type="predicted"/>
<gene>
    <name evidence="3" type="ORF">PIB30_111080</name>
</gene>
<feature type="non-terminal residue" evidence="3">
    <location>
        <position position="1"/>
    </location>
</feature>
<evidence type="ECO:0000256" key="2">
    <source>
        <dbReference type="SAM" id="MobiDB-lite"/>
    </source>
</evidence>
<organism evidence="3 4">
    <name type="scientific">Stylosanthes scabra</name>
    <dbReference type="NCBI Taxonomy" id="79078"/>
    <lineage>
        <taxon>Eukaryota</taxon>
        <taxon>Viridiplantae</taxon>
        <taxon>Streptophyta</taxon>
        <taxon>Embryophyta</taxon>
        <taxon>Tracheophyta</taxon>
        <taxon>Spermatophyta</taxon>
        <taxon>Magnoliopsida</taxon>
        <taxon>eudicotyledons</taxon>
        <taxon>Gunneridae</taxon>
        <taxon>Pentapetalae</taxon>
        <taxon>rosids</taxon>
        <taxon>fabids</taxon>
        <taxon>Fabales</taxon>
        <taxon>Fabaceae</taxon>
        <taxon>Papilionoideae</taxon>
        <taxon>50 kb inversion clade</taxon>
        <taxon>dalbergioids sensu lato</taxon>
        <taxon>Dalbergieae</taxon>
        <taxon>Pterocarpus clade</taxon>
        <taxon>Stylosanthes</taxon>
    </lineage>
</organism>
<dbReference type="EMBL" id="JASCZI010036974">
    <property type="protein sequence ID" value="MED6129760.1"/>
    <property type="molecule type" value="Genomic_DNA"/>
</dbReference>
<comment type="caution">
    <text evidence="3">The sequence shown here is derived from an EMBL/GenBank/DDBJ whole genome shotgun (WGS) entry which is preliminary data.</text>
</comment>
<dbReference type="Proteomes" id="UP001341840">
    <property type="component" value="Unassembled WGS sequence"/>
</dbReference>
<reference evidence="3 4" key="1">
    <citation type="journal article" date="2023" name="Plants (Basel)">
        <title>Bridging the Gap: Combining Genomics and Transcriptomics Approaches to Understand Stylosanthes scabra, an Orphan Legume from the Brazilian Caatinga.</title>
        <authorList>
            <person name="Ferreira-Neto J.R.C."/>
            <person name="da Silva M.D."/>
            <person name="Binneck E."/>
            <person name="de Melo N.F."/>
            <person name="da Silva R.H."/>
            <person name="de Melo A.L.T.M."/>
            <person name="Pandolfi V."/>
            <person name="Bustamante F.O."/>
            <person name="Brasileiro-Vidal A.C."/>
            <person name="Benko-Iseppon A.M."/>
        </authorList>
    </citation>
    <scope>NUCLEOTIDE SEQUENCE [LARGE SCALE GENOMIC DNA]</scope>
    <source>
        <tissue evidence="3">Leaves</tissue>
    </source>
</reference>
<sequence length="259" mass="28014">SSKDPVGKPFPVQGEEGGKEDPSADLKRKGRKRNAPGTAAEEAALGADAAWVHGIGIEKAFVSKVQLEKEVASLKDQVVVLTAERDSALAAPLLNARIKSLTQELEVSEGERLSALARMAEVEAAKVQAAELESCRAALLRGEREAKGLAKSLGDRQVALESAEAAAAHWQGEWKSLAEETGEMVQETFDILMDQVRHLHPAIDFSMITLDTRWDPKARRIYNPKAEAQEQAGPEAEKRPDPEVGVQAAEDIQEVLPEA</sequence>
<name>A0ABU6S055_9FABA</name>
<feature type="compositionally biased region" description="Low complexity" evidence="2">
    <location>
        <begin position="224"/>
        <end position="234"/>
    </location>
</feature>
<keyword evidence="4" id="KW-1185">Reference proteome</keyword>
<feature type="region of interest" description="Disordered" evidence="2">
    <location>
        <begin position="1"/>
        <end position="39"/>
    </location>
</feature>
<feature type="region of interest" description="Disordered" evidence="2">
    <location>
        <begin position="221"/>
        <end position="246"/>
    </location>
</feature>
<evidence type="ECO:0000313" key="3">
    <source>
        <dbReference type="EMBL" id="MED6129760.1"/>
    </source>
</evidence>